<dbReference type="AlphaFoldDB" id="A0A6G0WNK1"/>
<protein>
    <submittedName>
        <fullName evidence="1">BESS domain-containing protein</fullName>
    </submittedName>
</protein>
<dbReference type="EMBL" id="VUJU01008557">
    <property type="protein sequence ID" value="KAF0728939.1"/>
    <property type="molecule type" value="Genomic_DNA"/>
</dbReference>
<sequence>MGNIFDEHINEPIPTTLTEQNLYHAKFNREYHNPENRIIYSTTQSISFSSTSMPISPPLDLVQHSTSLQLNQNNSHNWSYQ</sequence>
<comment type="caution">
    <text evidence="1">The sequence shown here is derived from an EMBL/GenBank/DDBJ whole genome shotgun (WGS) entry which is preliminary data.</text>
</comment>
<evidence type="ECO:0000313" key="1">
    <source>
        <dbReference type="EMBL" id="KAF0728939.1"/>
    </source>
</evidence>
<evidence type="ECO:0000313" key="2">
    <source>
        <dbReference type="Proteomes" id="UP000478052"/>
    </source>
</evidence>
<gene>
    <name evidence="1" type="ORF">FWK35_00036848</name>
</gene>
<keyword evidence="2" id="KW-1185">Reference proteome</keyword>
<organism evidence="1 2">
    <name type="scientific">Aphis craccivora</name>
    <name type="common">Cowpea aphid</name>
    <dbReference type="NCBI Taxonomy" id="307492"/>
    <lineage>
        <taxon>Eukaryota</taxon>
        <taxon>Metazoa</taxon>
        <taxon>Ecdysozoa</taxon>
        <taxon>Arthropoda</taxon>
        <taxon>Hexapoda</taxon>
        <taxon>Insecta</taxon>
        <taxon>Pterygota</taxon>
        <taxon>Neoptera</taxon>
        <taxon>Paraneoptera</taxon>
        <taxon>Hemiptera</taxon>
        <taxon>Sternorrhyncha</taxon>
        <taxon>Aphidomorpha</taxon>
        <taxon>Aphidoidea</taxon>
        <taxon>Aphididae</taxon>
        <taxon>Aphidini</taxon>
        <taxon>Aphis</taxon>
        <taxon>Aphis</taxon>
    </lineage>
</organism>
<reference evidence="1 2" key="1">
    <citation type="submission" date="2019-08" db="EMBL/GenBank/DDBJ databases">
        <title>Whole genome of Aphis craccivora.</title>
        <authorList>
            <person name="Voronova N.V."/>
            <person name="Shulinski R.S."/>
            <person name="Bandarenka Y.V."/>
            <person name="Zhorov D.G."/>
            <person name="Warner D."/>
        </authorList>
    </citation>
    <scope>NUCLEOTIDE SEQUENCE [LARGE SCALE GENOMIC DNA]</scope>
    <source>
        <strain evidence="1">180601</strain>
        <tissue evidence="1">Whole Body</tissue>
    </source>
</reference>
<name>A0A6G0WNK1_APHCR</name>
<accession>A0A6G0WNK1</accession>
<proteinExistence type="predicted"/>
<dbReference type="Proteomes" id="UP000478052">
    <property type="component" value="Unassembled WGS sequence"/>
</dbReference>